<sequence length="531" mass="58751">MKKKLTLFLSSLLFLTLIIVSCRKEFTLFEDKKIPDRFELEAAKIFYAKGATLTPTTYKELWMNKARLIDSATQKRFEPFIKLAPQWKKSYTLLNSNGETLIVVPTIERELDGKSFQIRRFFIFTKKDNAIVSGRIVEFLGMNYSLKDKINEIISEYQSNQISDLTGAIFEYDLNYFKLSGQMVNGGRKTGQGALLYNLPTAITSINKLSSTGPIKSSGWYDTGPAGDNGCRKLWFCQQDNQGIGVTCFNQGYLSGSCDLPPSSGSDSGYDSSNNTGGGGYGGNNNPTEPAELPNELPCSRVPNVTSNQSNSTITTQNANIRNQAIAATSSPSGPIEYGADEKLSSWVPGNYKPSVVRAGTATSWTENFSWNSTDGYSIGYSHYHPDGTTASPSDIFELVYNLSRQELKTASDFEKEFYKRYASVTTLSSTGETYVITVADWATLKYYYEVKYLANPTQFNAEFNALTTIYKNNNPGASEAEATEYGLKGKLGNSINLFKKNNQTGKFDYVLIDAPAGEPVKMKSNPCPNN</sequence>
<organism evidence="2 3">
    <name type="scientific">Pedobacter lithocola</name>
    <dbReference type="NCBI Taxonomy" id="1908239"/>
    <lineage>
        <taxon>Bacteria</taxon>
        <taxon>Pseudomonadati</taxon>
        <taxon>Bacteroidota</taxon>
        <taxon>Sphingobacteriia</taxon>
        <taxon>Sphingobacteriales</taxon>
        <taxon>Sphingobacteriaceae</taxon>
        <taxon>Pedobacter</taxon>
    </lineage>
</organism>
<protein>
    <recommendedName>
        <fullName evidence="4">Lipoprotein</fullName>
    </recommendedName>
</protein>
<gene>
    <name evidence="2" type="ORF">ACFOWA_00155</name>
</gene>
<feature type="region of interest" description="Disordered" evidence="1">
    <location>
        <begin position="264"/>
        <end position="319"/>
    </location>
</feature>
<evidence type="ECO:0000313" key="2">
    <source>
        <dbReference type="EMBL" id="MFC4209568.1"/>
    </source>
</evidence>
<dbReference type="PROSITE" id="PS51257">
    <property type="entry name" value="PROKAR_LIPOPROTEIN"/>
    <property type="match status" value="1"/>
</dbReference>
<evidence type="ECO:0000256" key="1">
    <source>
        <dbReference type="SAM" id="MobiDB-lite"/>
    </source>
</evidence>
<reference evidence="3" key="1">
    <citation type="journal article" date="2019" name="Int. J. Syst. Evol. Microbiol.">
        <title>The Global Catalogue of Microorganisms (GCM) 10K type strain sequencing project: providing services to taxonomists for standard genome sequencing and annotation.</title>
        <authorList>
            <consortium name="The Broad Institute Genomics Platform"/>
            <consortium name="The Broad Institute Genome Sequencing Center for Infectious Disease"/>
            <person name="Wu L."/>
            <person name="Ma J."/>
        </authorList>
    </citation>
    <scope>NUCLEOTIDE SEQUENCE [LARGE SCALE GENOMIC DNA]</scope>
    <source>
        <strain evidence="3">CCM 8691</strain>
    </source>
</reference>
<comment type="caution">
    <text evidence="2">The sequence shown here is derived from an EMBL/GenBank/DDBJ whole genome shotgun (WGS) entry which is preliminary data.</text>
</comment>
<evidence type="ECO:0008006" key="4">
    <source>
        <dbReference type="Google" id="ProtNLM"/>
    </source>
</evidence>
<accession>A0ABV8P3W8</accession>
<dbReference type="RefSeq" id="WP_378980639.1">
    <property type="nucleotide sequence ID" value="NZ_JBHSBW010000001.1"/>
</dbReference>
<keyword evidence="3" id="KW-1185">Reference proteome</keyword>
<dbReference type="EMBL" id="JBHSBW010000001">
    <property type="protein sequence ID" value="MFC4209568.1"/>
    <property type="molecule type" value="Genomic_DNA"/>
</dbReference>
<feature type="compositionally biased region" description="Low complexity" evidence="1">
    <location>
        <begin position="264"/>
        <end position="275"/>
    </location>
</feature>
<dbReference type="Proteomes" id="UP001595789">
    <property type="component" value="Unassembled WGS sequence"/>
</dbReference>
<evidence type="ECO:0000313" key="3">
    <source>
        <dbReference type="Proteomes" id="UP001595789"/>
    </source>
</evidence>
<feature type="compositionally biased region" description="Low complexity" evidence="1">
    <location>
        <begin position="306"/>
        <end position="319"/>
    </location>
</feature>
<name>A0ABV8P3W8_9SPHI</name>
<proteinExistence type="predicted"/>